<organism evidence="2 3">
    <name type="scientific">Vulcanimicrobium alpinum</name>
    <dbReference type="NCBI Taxonomy" id="3016050"/>
    <lineage>
        <taxon>Bacteria</taxon>
        <taxon>Bacillati</taxon>
        <taxon>Vulcanimicrobiota</taxon>
        <taxon>Vulcanimicrobiia</taxon>
        <taxon>Vulcanimicrobiales</taxon>
        <taxon>Vulcanimicrobiaceae</taxon>
        <taxon>Vulcanimicrobium</taxon>
    </lineage>
</organism>
<dbReference type="PANTHER" id="PTHR43586:SF15">
    <property type="entry name" value="BLR3095 PROTEIN"/>
    <property type="match status" value="1"/>
</dbReference>
<dbReference type="Pfam" id="PF00266">
    <property type="entry name" value="Aminotran_5"/>
    <property type="match status" value="1"/>
</dbReference>
<dbReference type="AlphaFoldDB" id="A0AAN1XWF1"/>
<dbReference type="SUPFAM" id="SSF53383">
    <property type="entry name" value="PLP-dependent transferases"/>
    <property type="match status" value="1"/>
</dbReference>
<dbReference type="RefSeq" id="WP_317997209.1">
    <property type="nucleotide sequence ID" value="NZ_AP025523.1"/>
</dbReference>
<dbReference type="InterPro" id="IPR000192">
    <property type="entry name" value="Aminotrans_V_dom"/>
</dbReference>
<evidence type="ECO:0000313" key="3">
    <source>
        <dbReference type="Proteomes" id="UP001317532"/>
    </source>
</evidence>
<protein>
    <submittedName>
        <fullName evidence="2">Cysteine desulfurase</fullName>
    </submittedName>
</protein>
<sequence length="371" mass="39218">MIPRGAFALAPGLVYLNHAAVGILPVATRDALHAMIDDHAARGVLGTWPREQAVPSYRRRIAEFIGGRGDEIALLRNTGDGATILAQGLDLAPGDEVITGANEFGSNAYPWLALRERGVRVTLLDAPRERMTPDVLRRALGPRTKAVAVSWVTFDDGYRHDLAALAEVAHAGGALFFVDAIQGLGAFPLDVNATGVDAVYAGGAKWLMALQGVSVLWLRGALLDRIALRLPGWRSVADMWNFFDYAQPPAPGASRYEGGTPNFLGALSLATSIDVLAGAGIASIAEHVVALTDRLADGVRRRGYTVIGDRSREAVKSAIVTFRRDGEDAVALGRRLAAAGICVTSRPGGIRAAPHGHNTASDIDALLDALT</sequence>
<keyword evidence="3" id="KW-1185">Reference proteome</keyword>
<dbReference type="Gene3D" id="3.40.640.10">
    <property type="entry name" value="Type I PLP-dependent aspartate aminotransferase-like (Major domain)"/>
    <property type="match status" value="1"/>
</dbReference>
<dbReference type="InterPro" id="IPR015421">
    <property type="entry name" value="PyrdxlP-dep_Trfase_major"/>
</dbReference>
<evidence type="ECO:0000259" key="1">
    <source>
        <dbReference type="Pfam" id="PF00266"/>
    </source>
</evidence>
<dbReference type="Proteomes" id="UP001317532">
    <property type="component" value="Chromosome"/>
</dbReference>
<dbReference type="PANTHER" id="PTHR43586">
    <property type="entry name" value="CYSTEINE DESULFURASE"/>
    <property type="match status" value="1"/>
</dbReference>
<proteinExistence type="predicted"/>
<dbReference type="InterPro" id="IPR015422">
    <property type="entry name" value="PyrdxlP-dep_Trfase_small"/>
</dbReference>
<dbReference type="KEGG" id="vab:WPS_15100"/>
<reference evidence="2 3" key="1">
    <citation type="journal article" date="2022" name="ISME Commun">
        <title>Vulcanimicrobium alpinus gen. nov. sp. nov., the first cultivated representative of the candidate phylum 'Eremiobacterota', is a metabolically versatile aerobic anoxygenic phototroph.</title>
        <authorList>
            <person name="Yabe S."/>
            <person name="Muto K."/>
            <person name="Abe K."/>
            <person name="Yokota A."/>
            <person name="Staudigel H."/>
            <person name="Tebo B.M."/>
        </authorList>
    </citation>
    <scope>NUCLEOTIDE SEQUENCE [LARGE SCALE GENOMIC DNA]</scope>
    <source>
        <strain evidence="2 3">WC8-2</strain>
    </source>
</reference>
<evidence type="ECO:0000313" key="2">
    <source>
        <dbReference type="EMBL" id="BDE06234.1"/>
    </source>
</evidence>
<dbReference type="InterPro" id="IPR015424">
    <property type="entry name" value="PyrdxlP-dep_Trfase"/>
</dbReference>
<dbReference type="EMBL" id="AP025523">
    <property type="protein sequence ID" value="BDE06234.1"/>
    <property type="molecule type" value="Genomic_DNA"/>
</dbReference>
<dbReference type="Gene3D" id="3.90.1150.10">
    <property type="entry name" value="Aspartate Aminotransferase, domain 1"/>
    <property type="match status" value="1"/>
</dbReference>
<name>A0AAN1XWF1_UNVUL</name>
<accession>A0AAN1XWF1</accession>
<gene>
    <name evidence="2" type="primary">nifS</name>
    <name evidence="2" type="ORF">WPS_15100</name>
</gene>
<feature type="domain" description="Aminotransferase class V" evidence="1">
    <location>
        <begin position="51"/>
        <end position="349"/>
    </location>
</feature>